<name>A0AAE9EXQ5_CAEBR</name>
<feature type="signal peptide" evidence="1">
    <location>
        <begin position="1"/>
        <end position="24"/>
    </location>
</feature>
<evidence type="ECO:0000313" key="2">
    <source>
        <dbReference type="EMBL" id="UMM30332.1"/>
    </source>
</evidence>
<organism evidence="2 3">
    <name type="scientific">Caenorhabditis briggsae</name>
    <dbReference type="NCBI Taxonomy" id="6238"/>
    <lineage>
        <taxon>Eukaryota</taxon>
        <taxon>Metazoa</taxon>
        <taxon>Ecdysozoa</taxon>
        <taxon>Nematoda</taxon>
        <taxon>Chromadorea</taxon>
        <taxon>Rhabditida</taxon>
        <taxon>Rhabditina</taxon>
        <taxon>Rhabditomorpha</taxon>
        <taxon>Rhabditoidea</taxon>
        <taxon>Rhabditidae</taxon>
        <taxon>Peloderinae</taxon>
        <taxon>Caenorhabditis</taxon>
    </lineage>
</organism>
<evidence type="ECO:0000256" key="1">
    <source>
        <dbReference type="SAM" id="SignalP"/>
    </source>
</evidence>
<gene>
    <name evidence="2" type="ORF">L5515_012256</name>
</gene>
<dbReference type="AlphaFoldDB" id="A0AAE9EXQ5"/>
<dbReference type="EMBL" id="CP092623">
    <property type="protein sequence ID" value="UMM30332.1"/>
    <property type="molecule type" value="Genomic_DNA"/>
</dbReference>
<protein>
    <recommendedName>
        <fullName evidence="4">Secreted protein</fullName>
    </recommendedName>
</protein>
<keyword evidence="3" id="KW-1185">Reference proteome</keyword>
<dbReference type="Proteomes" id="UP000829354">
    <property type="component" value="Chromosome IV"/>
</dbReference>
<keyword evidence="1" id="KW-0732">Signal</keyword>
<proteinExistence type="predicted"/>
<sequence>MDGRHRIRLWLIIAIACLPPKTLTPSISLLPFRSNLRKENANSVCNTKWLEKNSGITTMAKTTLSTSP</sequence>
<feature type="chain" id="PRO_5041952481" description="Secreted protein" evidence="1">
    <location>
        <begin position="25"/>
        <end position="68"/>
    </location>
</feature>
<evidence type="ECO:0008006" key="4">
    <source>
        <dbReference type="Google" id="ProtNLM"/>
    </source>
</evidence>
<accession>A0AAE9EXQ5</accession>
<reference evidence="2 3" key="1">
    <citation type="submission" date="2022-04" db="EMBL/GenBank/DDBJ databases">
        <title>Chromosome-level reference genomes for two strains of Caenorhabditis briggsae: an improved platform for comparative genomics.</title>
        <authorList>
            <person name="Stevens L."/>
            <person name="Andersen E."/>
        </authorList>
    </citation>
    <scope>NUCLEOTIDE SEQUENCE [LARGE SCALE GENOMIC DNA]</scope>
    <source>
        <strain evidence="2">VX34</strain>
        <tissue evidence="2">Whole-organism</tissue>
    </source>
</reference>
<evidence type="ECO:0000313" key="3">
    <source>
        <dbReference type="Proteomes" id="UP000829354"/>
    </source>
</evidence>